<evidence type="ECO:0000313" key="6">
    <source>
        <dbReference type="Proteomes" id="UP000285301"/>
    </source>
</evidence>
<dbReference type="Proteomes" id="UP000285301">
    <property type="component" value="Unassembled WGS sequence"/>
</dbReference>
<dbReference type="PROSITE" id="PS01180">
    <property type="entry name" value="CUB"/>
    <property type="match status" value="2"/>
</dbReference>
<evidence type="ECO:0000313" key="5">
    <source>
        <dbReference type="EMBL" id="RWS10987.1"/>
    </source>
</evidence>
<dbReference type="STRING" id="1965070.A0A443R6U3"/>
<dbReference type="InterPro" id="IPR035914">
    <property type="entry name" value="Sperma_CUB_dom_sf"/>
</dbReference>
<proteinExistence type="predicted"/>
<protein>
    <submittedName>
        <fullName evidence="5">Cubilin-like protein</fullName>
    </submittedName>
</protein>
<dbReference type="OrthoDB" id="6369184at2759"/>
<comment type="caution">
    <text evidence="5">The sequence shown here is derived from an EMBL/GenBank/DDBJ whole genome shotgun (WGS) entry which is preliminary data.</text>
</comment>
<dbReference type="Gene3D" id="2.60.120.290">
    <property type="entry name" value="Spermadhesin, CUB domain"/>
    <property type="match status" value="2"/>
</dbReference>
<dbReference type="InterPro" id="IPR000859">
    <property type="entry name" value="CUB_dom"/>
</dbReference>
<dbReference type="CDD" id="cd00041">
    <property type="entry name" value="CUB"/>
    <property type="match status" value="2"/>
</dbReference>
<dbReference type="SUPFAM" id="SSF49854">
    <property type="entry name" value="Spermadhesin, CUB domain"/>
    <property type="match status" value="2"/>
</dbReference>
<dbReference type="SMART" id="SM00042">
    <property type="entry name" value="CUB"/>
    <property type="match status" value="2"/>
</dbReference>
<keyword evidence="6" id="KW-1185">Reference proteome</keyword>
<keyword evidence="3" id="KW-1133">Transmembrane helix</keyword>
<accession>A0A443R6U3</accession>
<dbReference type="PANTHER" id="PTHR47537">
    <property type="entry name" value="CUBILIN"/>
    <property type="match status" value="1"/>
</dbReference>
<evidence type="ECO:0000256" key="2">
    <source>
        <dbReference type="PROSITE-ProRule" id="PRU00059"/>
    </source>
</evidence>
<keyword evidence="1" id="KW-1015">Disulfide bond</keyword>
<feature type="transmembrane region" description="Helical" evidence="3">
    <location>
        <begin position="88"/>
        <end position="106"/>
    </location>
</feature>
<dbReference type="PANTHER" id="PTHR47537:SF2">
    <property type="entry name" value="CUBILIN"/>
    <property type="match status" value="1"/>
</dbReference>
<reference evidence="5 6" key="1">
    <citation type="journal article" date="2018" name="Gigascience">
        <title>Genomes of trombidid mites reveal novel predicted allergens and laterally-transferred genes associated with secondary metabolism.</title>
        <authorList>
            <person name="Dong X."/>
            <person name="Chaisiri K."/>
            <person name="Xia D."/>
            <person name="Armstrong S.D."/>
            <person name="Fang Y."/>
            <person name="Donnelly M.J."/>
            <person name="Kadowaki T."/>
            <person name="McGarry J.W."/>
            <person name="Darby A.C."/>
            <person name="Makepeace B.L."/>
        </authorList>
    </citation>
    <scope>NUCLEOTIDE SEQUENCE [LARGE SCALE GENOMIC DNA]</scope>
    <source>
        <strain evidence="5">UoL-WK</strain>
    </source>
</reference>
<feature type="domain" description="CUB" evidence="4">
    <location>
        <begin position="118"/>
        <end position="252"/>
    </location>
</feature>
<evidence type="ECO:0000259" key="4">
    <source>
        <dbReference type="PROSITE" id="PS01180"/>
    </source>
</evidence>
<keyword evidence="3" id="KW-0472">Membrane</keyword>
<organism evidence="5 6">
    <name type="scientific">Dinothrombium tinctorium</name>
    <dbReference type="NCBI Taxonomy" id="1965070"/>
    <lineage>
        <taxon>Eukaryota</taxon>
        <taxon>Metazoa</taxon>
        <taxon>Ecdysozoa</taxon>
        <taxon>Arthropoda</taxon>
        <taxon>Chelicerata</taxon>
        <taxon>Arachnida</taxon>
        <taxon>Acari</taxon>
        <taxon>Acariformes</taxon>
        <taxon>Trombidiformes</taxon>
        <taxon>Prostigmata</taxon>
        <taxon>Anystina</taxon>
        <taxon>Parasitengona</taxon>
        <taxon>Trombidioidea</taxon>
        <taxon>Trombidiidae</taxon>
        <taxon>Dinothrombium</taxon>
    </lineage>
</organism>
<dbReference type="Pfam" id="PF00431">
    <property type="entry name" value="CUB"/>
    <property type="match status" value="2"/>
</dbReference>
<evidence type="ECO:0000256" key="1">
    <source>
        <dbReference type="ARBA" id="ARBA00023157"/>
    </source>
</evidence>
<gene>
    <name evidence="5" type="ORF">B4U79_06912</name>
</gene>
<name>A0A443R6U3_9ACAR</name>
<dbReference type="InterPro" id="IPR053207">
    <property type="entry name" value="Non-NMDA_GluR_Accessory"/>
</dbReference>
<evidence type="ECO:0000256" key="3">
    <source>
        <dbReference type="SAM" id="Phobius"/>
    </source>
</evidence>
<dbReference type="EMBL" id="NCKU01001890">
    <property type="protein sequence ID" value="RWS10987.1"/>
    <property type="molecule type" value="Genomic_DNA"/>
</dbReference>
<feature type="non-terminal residue" evidence="5">
    <location>
        <position position="436"/>
    </location>
</feature>
<keyword evidence="3" id="KW-0812">Transmembrane</keyword>
<dbReference type="GO" id="GO:0005886">
    <property type="term" value="C:plasma membrane"/>
    <property type="evidence" value="ECO:0007669"/>
    <property type="project" value="TreeGrafter"/>
</dbReference>
<comment type="caution">
    <text evidence="2">Lacks conserved residue(s) required for the propagation of feature annotation.</text>
</comment>
<sequence>MITKTSASKANAGKKKMKLNGVEGWTFLAIDAHYSITSLNQTDHWIETKRAEISLKSLSANTHRLFIYLVTDALNGISIVVFSSSRFAFSGLLLLLLFLTISYNAFNISKVEALSSSCECIKFEDTYHKEYGLFTSPNWPLPYEKDIDCLLYTFTAKSDQIVQMSFDSFDVQKVSSSIDDCSKGDYVKLYLDLEPGTTMIDENMLWSDILCGKSLPKWQKQHYSTGPILIIEFHTDSYNSNSTGFSGKYRFISKKSFEPDGELLSGTHCDYQFLSITMSGRRSGKFFSPNFPSNYPKNIHCAYHFMGKYNEKVKILFEKIDLGNEDMSCLDTTDSIHIYDGRDAQGSLIAQLCNNNKYVDIVSTGPDLHITFVSGVGESSSSSQGFNAFYEFAEIQQLNGFNNSLNSLFSNETRVIKSDPEEGRLKDETLNALGFQ</sequence>
<feature type="domain" description="CUB" evidence="4">
    <location>
        <begin position="269"/>
        <end position="393"/>
    </location>
</feature>
<feature type="transmembrane region" description="Helical" evidence="3">
    <location>
        <begin position="65"/>
        <end position="82"/>
    </location>
</feature>
<dbReference type="AlphaFoldDB" id="A0A443R6U3"/>